<evidence type="ECO:0000256" key="1">
    <source>
        <dbReference type="SAM" id="Phobius"/>
    </source>
</evidence>
<keyword evidence="3" id="KW-1185">Reference proteome</keyword>
<gene>
    <name evidence="2" type="ORF">DICVIV_03021</name>
</gene>
<keyword evidence="1" id="KW-1133">Transmembrane helix</keyword>
<keyword evidence="1" id="KW-0472">Membrane</keyword>
<dbReference type="OrthoDB" id="5865017at2759"/>
<organism evidence="2 3">
    <name type="scientific">Dictyocaulus viviparus</name>
    <name type="common">Bovine lungworm</name>
    <dbReference type="NCBI Taxonomy" id="29172"/>
    <lineage>
        <taxon>Eukaryota</taxon>
        <taxon>Metazoa</taxon>
        <taxon>Ecdysozoa</taxon>
        <taxon>Nematoda</taxon>
        <taxon>Chromadorea</taxon>
        <taxon>Rhabditida</taxon>
        <taxon>Rhabditina</taxon>
        <taxon>Rhabditomorpha</taxon>
        <taxon>Strongyloidea</taxon>
        <taxon>Metastrongylidae</taxon>
        <taxon>Dictyocaulus</taxon>
    </lineage>
</organism>
<reference evidence="3" key="2">
    <citation type="journal article" date="2016" name="Sci. Rep.">
        <title>Dictyocaulus viviparus genome, variome and transcriptome elucidate lungworm biology and support future intervention.</title>
        <authorList>
            <person name="McNulty S.N."/>
            <person name="Strube C."/>
            <person name="Rosa B.A."/>
            <person name="Martin J.C."/>
            <person name="Tyagi R."/>
            <person name="Choi Y.J."/>
            <person name="Wang Q."/>
            <person name="Hallsworth Pepin K."/>
            <person name="Zhang X."/>
            <person name="Ozersky P."/>
            <person name="Wilson R.K."/>
            <person name="Sternberg P.W."/>
            <person name="Gasser R.B."/>
            <person name="Mitreva M."/>
        </authorList>
    </citation>
    <scope>NUCLEOTIDE SEQUENCE [LARGE SCALE GENOMIC DNA]</scope>
    <source>
        <strain evidence="3">HannoverDv2000</strain>
    </source>
</reference>
<dbReference type="EMBL" id="KN716197">
    <property type="protein sequence ID" value="KJH50776.1"/>
    <property type="molecule type" value="Genomic_DNA"/>
</dbReference>
<sequence length="117" mass="13777">MFRQYMFVIFGVLSTMCFATSLLFTHRFPLLVKHMPQESDGTANFILSQRFGKMYPDYRSNFNDPGWMKSSVLPEVELKWDNLALVIPQWRTRRAQPVIDYTDDFSADPFEVLLKDL</sequence>
<evidence type="ECO:0000313" key="3">
    <source>
        <dbReference type="Proteomes" id="UP000053766"/>
    </source>
</evidence>
<keyword evidence="1" id="KW-0812">Transmembrane</keyword>
<name>A0A0D8Y877_DICVI</name>
<feature type="transmembrane region" description="Helical" evidence="1">
    <location>
        <begin position="6"/>
        <end position="25"/>
    </location>
</feature>
<accession>A0A0D8Y877</accession>
<reference evidence="2 3" key="1">
    <citation type="submission" date="2013-11" db="EMBL/GenBank/DDBJ databases">
        <title>Draft genome of the bovine lungworm Dictyocaulus viviparus.</title>
        <authorList>
            <person name="Mitreva M."/>
        </authorList>
    </citation>
    <scope>NUCLEOTIDE SEQUENCE [LARGE SCALE GENOMIC DNA]</scope>
    <source>
        <strain evidence="2 3">HannoverDv2000</strain>
    </source>
</reference>
<evidence type="ECO:0000313" key="2">
    <source>
        <dbReference type="EMBL" id="KJH50776.1"/>
    </source>
</evidence>
<dbReference type="Proteomes" id="UP000053766">
    <property type="component" value="Unassembled WGS sequence"/>
</dbReference>
<proteinExistence type="predicted"/>
<dbReference type="AlphaFoldDB" id="A0A0D8Y877"/>
<protein>
    <submittedName>
        <fullName evidence="2">Uncharacterized protein</fullName>
    </submittedName>
</protein>